<dbReference type="Gene3D" id="3.40.50.300">
    <property type="entry name" value="P-loop containing nucleotide triphosphate hydrolases"/>
    <property type="match status" value="2"/>
</dbReference>
<feature type="transmembrane region" description="Helical" evidence="11">
    <location>
        <begin position="39"/>
        <end position="61"/>
    </location>
</feature>
<feature type="transmembrane region" description="Helical" evidence="11">
    <location>
        <begin position="1113"/>
        <end position="1134"/>
    </location>
</feature>
<evidence type="ECO:0000259" key="12">
    <source>
        <dbReference type="PROSITE" id="PS50893"/>
    </source>
</evidence>
<dbReference type="CDD" id="cd18579">
    <property type="entry name" value="ABC_6TM_ABCC_D1"/>
    <property type="match status" value="1"/>
</dbReference>
<keyword evidence="6" id="KW-0547">Nucleotide-binding</keyword>
<dbReference type="Pfam" id="PF00664">
    <property type="entry name" value="ABC_membrane"/>
    <property type="match status" value="1"/>
</dbReference>
<comment type="subcellular location">
    <subcellularLocation>
        <location evidence="1">Cell membrane</location>
        <topology evidence="1">Multi-pass membrane protein</topology>
    </subcellularLocation>
</comment>
<feature type="transmembrane region" description="Helical" evidence="11">
    <location>
        <begin position="105"/>
        <end position="124"/>
    </location>
</feature>
<dbReference type="OrthoDB" id="6500128at2759"/>
<dbReference type="FunFam" id="1.20.1560.10:FF:000066">
    <property type="entry name" value="ABC multidrug transporter (Eurofung)"/>
    <property type="match status" value="1"/>
</dbReference>
<keyword evidence="3" id="KW-0813">Transport</keyword>
<dbReference type="InterPro" id="IPR027417">
    <property type="entry name" value="P-loop_NTPase"/>
</dbReference>
<dbReference type="InterPro" id="IPR044726">
    <property type="entry name" value="ABCC_6TM_D2"/>
</dbReference>
<evidence type="ECO:0000256" key="5">
    <source>
        <dbReference type="ARBA" id="ARBA00022692"/>
    </source>
</evidence>
<dbReference type="InterPro" id="IPR003593">
    <property type="entry name" value="AAA+_ATPase"/>
</dbReference>
<proteinExistence type="inferred from homology"/>
<dbReference type="GO" id="GO:0005886">
    <property type="term" value="C:plasma membrane"/>
    <property type="evidence" value="ECO:0007669"/>
    <property type="project" value="UniProtKB-SubCell"/>
</dbReference>
<keyword evidence="7" id="KW-0067">ATP-binding</keyword>
<keyword evidence="10" id="KW-0325">Glycoprotein</keyword>
<dbReference type="InterPro" id="IPR003439">
    <property type="entry name" value="ABC_transporter-like_ATP-bd"/>
</dbReference>
<evidence type="ECO:0000256" key="3">
    <source>
        <dbReference type="ARBA" id="ARBA00022448"/>
    </source>
</evidence>
<dbReference type="Proteomes" id="UP000235786">
    <property type="component" value="Unassembled WGS sequence"/>
</dbReference>
<protein>
    <submittedName>
        <fullName evidence="14">P-loop containing nucleoside triphosphate hydrolase protein</fullName>
    </submittedName>
</protein>
<evidence type="ECO:0000256" key="10">
    <source>
        <dbReference type="ARBA" id="ARBA00023180"/>
    </source>
</evidence>
<dbReference type="STRING" id="1149755.A0A2J6RHN7"/>
<feature type="transmembrane region" description="Helical" evidence="11">
    <location>
        <begin position="932"/>
        <end position="956"/>
    </location>
</feature>
<dbReference type="InterPro" id="IPR011527">
    <property type="entry name" value="ABC1_TM_dom"/>
</dbReference>
<evidence type="ECO:0000256" key="8">
    <source>
        <dbReference type="ARBA" id="ARBA00022989"/>
    </source>
</evidence>
<dbReference type="GO" id="GO:0140359">
    <property type="term" value="F:ABC-type transporter activity"/>
    <property type="evidence" value="ECO:0007669"/>
    <property type="project" value="InterPro"/>
</dbReference>
<dbReference type="FunFam" id="3.40.50.300:FF:002145">
    <property type="entry name" value="ABC transporter (MsbA subfamily)"/>
    <property type="match status" value="1"/>
</dbReference>
<evidence type="ECO:0000256" key="6">
    <source>
        <dbReference type="ARBA" id="ARBA00022741"/>
    </source>
</evidence>
<keyword evidence="14" id="KW-0378">Hydrolase</keyword>
<dbReference type="Pfam" id="PF24357">
    <property type="entry name" value="TMD0_ABC"/>
    <property type="match status" value="1"/>
</dbReference>
<keyword evidence="8 11" id="KW-1133">Transmembrane helix</keyword>
<dbReference type="PROSITE" id="PS50929">
    <property type="entry name" value="ABC_TM1F"/>
    <property type="match status" value="2"/>
</dbReference>
<feature type="domain" description="ABC transporter" evidence="12">
    <location>
        <begin position="1209"/>
        <end position="1440"/>
    </location>
</feature>
<evidence type="ECO:0000256" key="1">
    <source>
        <dbReference type="ARBA" id="ARBA00004651"/>
    </source>
</evidence>
<dbReference type="FunFam" id="1.20.1560.10:FF:000055">
    <property type="entry name" value="ABC multidrug transporter (Eurofung)"/>
    <property type="match status" value="1"/>
</dbReference>
<dbReference type="InterPro" id="IPR044746">
    <property type="entry name" value="ABCC_6TM_D1"/>
</dbReference>
<evidence type="ECO:0000313" key="15">
    <source>
        <dbReference type="Proteomes" id="UP000235786"/>
    </source>
</evidence>
<evidence type="ECO:0000256" key="11">
    <source>
        <dbReference type="SAM" id="Phobius"/>
    </source>
</evidence>
<feature type="transmembrane region" description="Helical" evidence="11">
    <location>
        <begin position="488"/>
        <end position="513"/>
    </location>
</feature>
<feature type="transmembrane region" description="Helical" evidence="11">
    <location>
        <begin position="1029"/>
        <end position="1050"/>
    </location>
</feature>
<evidence type="ECO:0000313" key="14">
    <source>
        <dbReference type="EMBL" id="PMD38021.1"/>
    </source>
</evidence>
<sequence>MSAHIPRSSCASSNDDQFGPLVQGCRGDADFTLLFEQSILSIAPATPFLCLFISRIAWLSREDRKTKDHHLRYTKLVVSVLLFSLQVALLALWAEAKGPTVRTAVPAAVLLVLDSLVIVILSFLEHSRSTRTSDCLVVYLLCSILCDATQLRTLWLLHRYVELAAVASACVVLKVLLLSLEAWGKDFILLDKYKSLAPEALSGIFNRRLFWWLNPLFLKGLSSNLGQEDMYQMDEALCSTILGQKLGKAWASESCFHKHSLIWTTFSTLRGPLIAAAPPRTFLIGLKYAQPFLINRIISSVGTAKNTPRAYGLIGATGLLYIAIAITTGYYQHKSFRFITMVRGSLVAVLFDKTTEIATEQTPKRAPVTLMSTDVDAIAAAFQGLHDVWAAPIEVSIGIWLLERQVGVACTVSVGIALVCVILMTRLAKLTGPRQGAWNKAVQERVAVTSSILGAVKSVKMAGLSTLMSSKIQMLRKLELDLSKKFRVLTVLINLVASFPLLVSPIVTFSVYFVTTPIPMTMSQAFTTLTLITLVCSSLYTFTGSLPQLTASFGCFDRIQDFLVLADSGLPTDKSLMVKDSPADTTGPESGYKECIRTSPLNNFAMPDASHMLEFRQVSIAKPEGYALIDVDLKVSPGQIVAITGPVASGKSVLLRACAGELRASQGHVYRVTQSVGYCAQVPWLRNASIRDNIVESTDFDQLWYSAVITVCALDKDLESMKDGDLTLVGTGGLVLSGGQRQRIALARAVYSRNRILILDDPFSGLDQQTSNEVYSRLFGDGGLLTSSSTTVLFSTHDYTHLPAADWVVILSKEGRISQQGQFADLELQGDRVQWLKPHLNLTANVTGPKELSNTKFPANQKMLNDVNDLTRRSGDFGIYNYYAQSIGWPSCLIFLSLSIVYVFLTVFPQVWLRFLVEAQSVPHRVSLYLGIYGLLAFLGLLSVGLCIGYMFLYVVPKSSQNLHRTLADYTLNASLSYFNSTDLGNILNRFSQDMSLVDMALPAALFRFVVSVLNCVATIILVSTGAAYVAAAAPVLFILLYALQSYYLATSRQLRLLDLEAKSPLFTHFSETLEGLATIRAFGWQDAFKERALRYLDASQRPSYLLYCVQRWLNVVMNLIVAAIAVMLVAFALQLDISSAGAVGVGLVSLLGLNENLALLILSWTSLEISLGAIARVRDFEIQTPQERAGPPSPPSTADLDWPRAGSLDLRDVCATYGDSTQLCLRNISLTLPSGGKLAIIGRTGSGKSSLFQAIFGLLELKSGQILIDGVAISDLPLQFLRSRITAVPQELFILHGTVRYNLDPRGCFPDEEIIFSLQKVGIWDCLPTETGLDTDMNAAGLSHGQNQLFSLARALLQQSSIVFLDEATSSVDNETEDRMMQIISQDLKDATIVAVTHRLRYIRSFDIVLVLEEGGVAMIGTPDEVMASHNETVKKFYDHAQ</sequence>
<dbReference type="SUPFAM" id="SSF52540">
    <property type="entry name" value="P-loop containing nucleoside triphosphate hydrolases"/>
    <property type="match status" value="2"/>
</dbReference>
<feature type="transmembrane region" description="Helical" evidence="11">
    <location>
        <begin position="310"/>
        <end position="331"/>
    </location>
</feature>
<evidence type="ECO:0000256" key="7">
    <source>
        <dbReference type="ARBA" id="ARBA00022840"/>
    </source>
</evidence>
<keyword evidence="4" id="KW-1003">Cell membrane</keyword>
<dbReference type="CDD" id="cd18580">
    <property type="entry name" value="ABC_6TM_ABCC_D2"/>
    <property type="match status" value="1"/>
</dbReference>
<feature type="transmembrane region" description="Helical" evidence="11">
    <location>
        <begin position="892"/>
        <end position="912"/>
    </location>
</feature>
<dbReference type="PANTHER" id="PTHR24223:SF399">
    <property type="entry name" value="ABC TRANSPORTER ATNG"/>
    <property type="match status" value="1"/>
</dbReference>
<evidence type="ECO:0000256" key="2">
    <source>
        <dbReference type="ARBA" id="ARBA00009726"/>
    </source>
</evidence>
<feature type="domain" description="ABC transmembrane type-1" evidence="13">
    <location>
        <begin position="289"/>
        <end position="551"/>
    </location>
</feature>
<feature type="domain" description="ABC transmembrane type-1" evidence="13">
    <location>
        <begin position="893"/>
        <end position="1169"/>
    </location>
</feature>
<keyword evidence="5 11" id="KW-0812">Transmembrane</keyword>
<dbReference type="InterPro" id="IPR056227">
    <property type="entry name" value="TMD0_ABC"/>
</dbReference>
<dbReference type="GO" id="GO:0005524">
    <property type="term" value="F:ATP binding"/>
    <property type="evidence" value="ECO:0007669"/>
    <property type="project" value="UniProtKB-KW"/>
</dbReference>
<evidence type="ECO:0000256" key="9">
    <source>
        <dbReference type="ARBA" id="ARBA00023136"/>
    </source>
</evidence>
<feature type="domain" description="ABC transporter" evidence="12">
    <location>
        <begin position="613"/>
        <end position="839"/>
    </location>
</feature>
<dbReference type="GO" id="GO:0016887">
    <property type="term" value="F:ATP hydrolysis activity"/>
    <property type="evidence" value="ECO:0007669"/>
    <property type="project" value="InterPro"/>
</dbReference>
<accession>A0A2J6RHN7</accession>
<dbReference type="PROSITE" id="PS50893">
    <property type="entry name" value="ABC_TRANSPORTER_2"/>
    <property type="match status" value="2"/>
</dbReference>
<dbReference type="InterPro" id="IPR050173">
    <property type="entry name" value="ABC_transporter_C-like"/>
</dbReference>
<evidence type="ECO:0000256" key="4">
    <source>
        <dbReference type="ARBA" id="ARBA00022475"/>
    </source>
</evidence>
<comment type="similarity">
    <text evidence="2">Belongs to the ABC transporter superfamily. ABCC family. Conjugate transporter (TC 3.A.1.208) subfamily.</text>
</comment>
<feature type="transmembrane region" description="Helical" evidence="11">
    <location>
        <begin position="1000"/>
        <end position="1023"/>
    </location>
</feature>
<feature type="transmembrane region" description="Helical" evidence="11">
    <location>
        <begin position="525"/>
        <end position="543"/>
    </location>
</feature>
<organism evidence="14 15">
    <name type="scientific">Hyaloscypha variabilis (strain UAMH 11265 / GT02V1 / F)</name>
    <name type="common">Meliniomyces variabilis</name>
    <dbReference type="NCBI Taxonomy" id="1149755"/>
    <lineage>
        <taxon>Eukaryota</taxon>
        <taxon>Fungi</taxon>
        <taxon>Dikarya</taxon>
        <taxon>Ascomycota</taxon>
        <taxon>Pezizomycotina</taxon>
        <taxon>Leotiomycetes</taxon>
        <taxon>Helotiales</taxon>
        <taxon>Hyaloscyphaceae</taxon>
        <taxon>Hyaloscypha</taxon>
        <taxon>Hyaloscypha variabilis</taxon>
    </lineage>
</organism>
<reference evidence="14 15" key="1">
    <citation type="submission" date="2016-04" db="EMBL/GenBank/DDBJ databases">
        <title>A degradative enzymes factory behind the ericoid mycorrhizal symbiosis.</title>
        <authorList>
            <consortium name="DOE Joint Genome Institute"/>
            <person name="Martino E."/>
            <person name="Morin E."/>
            <person name="Grelet G."/>
            <person name="Kuo A."/>
            <person name="Kohler A."/>
            <person name="Daghino S."/>
            <person name="Barry K."/>
            <person name="Choi C."/>
            <person name="Cichocki N."/>
            <person name="Clum A."/>
            <person name="Copeland A."/>
            <person name="Hainaut M."/>
            <person name="Haridas S."/>
            <person name="Labutti K."/>
            <person name="Lindquist E."/>
            <person name="Lipzen A."/>
            <person name="Khouja H.-R."/>
            <person name="Murat C."/>
            <person name="Ohm R."/>
            <person name="Olson A."/>
            <person name="Spatafora J."/>
            <person name="Veneault-Fourrey C."/>
            <person name="Henrissat B."/>
            <person name="Grigoriev I."/>
            <person name="Martin F."/>
            <person name="Perotto S."/>
        </authorList>
    </citation>
    <scope>NUCLEOTIDE SEQUENCE [LARGE SCALE GENOMIC DNA]</scope>
    <source>
        <strain evidence="14 15">F</strain>
    </source>
</reference>
<feature type="transmembrane region" description="Helical" evidence="11">
    <location>
        <begin position="406"/>
        <end position="427"/>
    </location>
</feature>
<dbReference type="SUPFAM" id="SSF90123">
    <property type="entry name" value="ABC transporter transmembrane region"/>
    <property type="match status" value="2"/>
</dbReference>
<gene>
    <name evidence="14" type="ORF">L207DRAFT_513962</name>
</gene>
<dbReference type="Gene3D" id="1.20.1560.10">
    <property type="entry name" value="ABC transporter type 1, transmembrane domain"/>
    <property type="match status" value="2"/>
</dbReference>
<dbReference type="InterPro" id="IPR036640">
    <property type="entry name" value="ABC1_TM_sf"/>
</dbReference>
<dbReference type="SMART" id="SM00382">
    <property type="entry name" value="AAA"/>
    <property type="match status" value="2"/>
</dbReference>
<name>A0A2J6RHN7_HYAVF</name>
<evidence type="ECO:0000259" key="13">
    <source>
        <dbReference type="PROSITE" id="PS50929"/>
    </source>
</evidence>
<feature type="transmembrane region" description="Helical" evidence="11">
    <location>
        <begin position="73"/>
        <end position="93"/>
    </location>
</feature>
<keyword evidence="15" id="KW-1185">Reference proteome</keyword>
<keyword evidence="9 11" id="KW-0472">Membrane</keyword>
<dbReference type="InterPro" id="IPR017871">
    <property type="entry name" value="ABC_transporter-like_CS"/>
</dbReference>
<dbReference type="PROSITE" id="PS00211">
    <property type="entry name" value="ABC_TRANSPORTER_1"/>
    <property type="match status" value="1"/>
</dbReference>
<dbReference type="PANTHER" id="PTHR24223">
    <property type="entry name" value="ATP-BINDING CASSETTE SUB-FAMILY C"/>
    <property type="match status" value="1"/>
</dbReference>
<dbReference type="EMBL" id="KZ613948">
    <property type="protein sequence ID" value="PMD38021.1"/>
    <property type="molecule type" value="Genomic_DNA"/>
</dbReference>
<dbReference type="Pfam" id="PF00005">
    <property type="entry name" value="ABC_tran"/>
    <property type="match status" value="2"/>
</dbReference>